<organism evidence="3 4">
    <name type="scientific">Lepidopterella palustris CBS 459.81</name>
    <dbReference type="NCBI Taxonomy" id="1314670"/>
    <lineage>
        <taxon>Eukaryota</taxon>
        <taxon>Fungi</taxon>
        <taxon>Dikarya</taxon>
        <taxon>Ascomycota</taxon>
        <taxon>Pezizomycotina</taxon>
        <taxon>Dothideomycetes</taxon>
        <taxon>Pleosporomycetidae</taxon>
        <taxon>Mytilinidiales</taxon>
        <taxon>Argynnaceae</taxon>
        <taxon>Lepidopterella</taxon>
    </lineage>
</organism>
<feature type="non-terminal residue" evidence="3">
    <location>
        <position position="405"/>
    </location>
</feature>
<keyword evidence="1" id="KW-0547">Nucleotide-binding</keyword>
<gene>
    <name evidence="3" type="ORF">K432DRAFT_260382</name>
</gene>
<dbReference type="Gene3D" id="3.40.50.20">
    <property type="match status" value="1"/>
</dbReference>
<dbReference type="InterPro" id="IPR005479">
    <property type="entry name" value="CPAse_ATP-bd"/>
</dbReference>
<dbReference type="Gene3D" id="3.30.470.20">
    <property type="entry name" value="ATP-grasp fold, B domain"/>
    <property type="match status" value="1"/>
</dbReference>
<dbReference type="SUPFAM" id="SSF56059">
    <property type="entry name" value="Glutathione synthetase ATP-binding domain-like"/>
    <property type="match status" value="1"/>
</dbReference>
<dbReference type="Pfam" id="PF02655">
    <property type="entry name" value="ATP-grasp_3"/>
    <property type="match status" value="1"/>
</dbReference>
<dbReference type="Proteomes" id="UP000250266">
    <property type="component" value="Unassembled WGS sequence"/>
</dbReference>
<evidence type="ECO:0000259" key="2">
    <source>
        <dbReference type="PROSITE" id="PS50975"/>
    </source>
</evidence>
<proteinExistence type="predicted"/>
<feature type="non-terminal residue" evidence="3">
    <location>
        <position position="1"/>
    </location>
</feature>
<keyword evidence="4" id="KW-1185">Reference proteome</keyword>
<evidence type="ECO:0000313" key="4">
    <source>
        <dbReference type="Proteomes" id="UP000250266"/>
    </source>
</evidence>
<keyword evidence="1" id="KW-0067">ATP-binding</keyword>
<dbReference type="OrthoDB" id="186626at2759"/>
<feature type="domain" description="ATP-grasp" evidence="2">
    <location>
        <begin position="123"/>
        <end position="303"/>
    </location>
</feature>
<protein>
    <recommendedName>
        <fullName evidence="2">ATP-grasp domain-containing protein</fullName>
    </recommendedName>
</protein>
<name>A0A8E2JJ71_9PEZI</name>
<dbReference type="InterPro" id="IPR003806">
    <property type="entry name" value="ATP-grasp_PylC-type"/>
</dbReference>
<reference evidence="3 4" key="1">
    <citation type="journal article" date="2016" name="Nat. Commun.">
        <title>Ectomycorrhizal ecology is imprinted in the genome of the dominant symbiotic fungus Cenococcum geophilum.</title>
        <authorList>
            <consortium name="DOE Joint Genome Institute"/>
            <person name="Peter M."/>
            <person name="Kohler A."/>
            <person name="Ohm R.A."/>
            <person name="Kuo A."/>
            <person name="Krutzmann J."/>
            <person name="Morin E."/>
            <person name="Arend M."/>
            <person name="Barry K.W."/>
            <person name="Binder M."/>
            <person name="Choi C."/>
            <person name="Clum A."/>
            <person name="Copeland A."/>
            <person name="Grisel N."/>
            <person name="Haridas S."/>
            <person name="Kipfer T."/>
            <person name="LaButti K."/>
            <person name="Lindquist E."/>
            <person name="Lipzen A."/>
            <person name="Maire R."/>
            <person name="Meier B."/>
            <person name="Mihaltcheva S."/>
            <person name="Molinier V."/>
            <person name="Murat C."/>
            <person name="Poggeler S."/>
            <person name="Quandt C.A."/>
            <person name="Sperisen C."/>
            <person name="Tritt A."/>
            <person name="Tisserant E."/>
            <person name="Crous P.W."/>
            <person name="Henrissat B."/>
            <person name="Nehls U."/>
            <person name="Egli S."/>
            <person name="Spatafora J.W."/>
            <person name="Grigoriev I.V."/>
            <person name="Martin F.M."/>
        </authorList>
    </citation>
    <scope>NUCLEOTIDE SEQUENCE [LARGE SCALE GENOMIC DNA]</scope>
    <source>
        <strain evidence="3 4">CBS 459.81</strain>
    </source>
</reference>
<dbReference type="GO" id="GO:0046872">
    <property type="term" value="F:metal ion binding"/>
    <property type="evidence" value="ECO:0007669"/>
    <property type="project" value="InterPro"/>
</dbReference>
<evidence type="ECO:0000313" key="3">
    <source>
        <dbReference type="EMBL" id="OCK84524.1"/>
    </source>
</evidence>
<dbReference type="PROSITE" id="PS00867">
    <property type="entry name" value="CPSASE_2"/>
    <property type="match status" value="1"/>
</dbReference>
<dbReference type="GO" id="GO:0005524">
    <property type="term" value="F:ATP binding"/>
    <property type="evidence" value="ECO:0007669"/>
    <property type="project" value="UniProtKB-UniRule"/>
</dbReference>
<evidence type="ECO:0000256" key="1">
    <source>
        <dbReference type="PROSITE-ProRule" id="PRU00409"/>
    </source>
</evidence>
<dbReference type="EMBL" id="KV744835">
    <property type="protein sequence ID" value="OCK84524.1"/>
    <property type="molecule type" value="Genomic_DNA"/>
</dbReference>
<sequence>KQDAPRRLNVLLTNGRFPVTLDLARQLHRAGHRIYTVDPMEYHVCKFSNSVKSSKQLSAPRVDADGYINGVKRALKQWNIDLIIPLHEEIFYLAECGDEEIQSKLLAPSWSTLIRLHNKWEFNKMMQRFGLTIPETHLILTESDIQSLDRTKEWAVKPVLGRAAVNVYHIYPNRPIPAIPITPAMSYIAQEWINGARYCSYSVLRNGHIAAHGAYPVLETIDGSSCVYFESYDHPGIQTFVEKIAAELPSVSAQLAFDFIETEDNLYVIECNPRATSGIHLWSGTPYLARSLTSETPPLETIRPPTTWLGHPAKRQVGPGMMMWEHRRAGVRQWLMHMWRLVSATDVVWNVHDAMPSLMSPFLLTAYYEICRERKLQLPEMFQWDVVWEPDEVKMEQVNIFCDEE</sequence>
<dbReference type="InterPro" id="IPR011761">
    <property type="entry name" value="ATP-grasp"/>
</dbReference>
<dbReference type="PROSITE" id="PS50975">
    <property type="entry name" value="ATP_GRASP"/>
    <property type="match status" value="1"/>
</dbReference>
<accession>A0A8E2JJ71</accession>
<dbReference type="AlphaFoldDB" id="A0A8E2JJ71"/>